<proteinExistence type="predicted"/>
<organism evidence="4 5">
    <name type="scientific">Dreissena polymorpha</name>
    <name type="common">Zebra mussel</name>
    <name type="synonym">Mytilus polymorpha</name>
    <dbReference type="NCBI Taxonomy" id="45954"/>
    <lineage>
        <taxon>Eukaryota</taxon>
        <taxon>Metazoa</taxon>
        <taxon>Spiralia</taxon>
        <taxon>Lophotrochozoa</taxon>
        <taxon>Mollusca</taxon>
        <taxon>Bivalvia</taxon>
        <taxon>Autobranchia</taxon>
        <taxon>Heteroconchia</taxon>
        <taxon>Euheterodonta</taxon>
        <taxon>Imparidentia</taxon>
        <taxon>Neoheterodontei</taxon>
        <taxon>Myida</taxon>
        <taxon>Dreissenoidea</taxon>
        <taxon>Dreissenidae</taxon>
        <taxon>Dreissena</taxon>
    </lineage>
</organism>
<keyword evidence="2" id="KW-0812">Transmembrane</keyword>
<keyword evidence="2" id="KW-1133">Transmembrane helix</keyword>
<keyword evidence="5" id="KW-1185">Reference proteome</keyword>
<reference evidence="4" key="2">
    <citation type="submission" date="2020-11" db="EMBL/GenBank/DDBJ databases">
        <authorList>
            <person name="McCartney M.A."/>
            <person name="Auch B."/>
            <person name="Kono T."/>
            <person name="Mallez S."/>
            <person name="Becker A."/>
            <person name="Gohl D.M."/>
            <person name="Silverstein K.A.T."/>
            <person name="Koren S."/>
            <person name="Bechman K.B."/>
            <person name="Herman A."/>
            <person name="Abrahante J.E."/>
            <person name="Garbe J."/>
        </authorList>
    </citation>
    <scope>NUCLEOTIDE SEQUENCE</scope>
    <source>
        <strain evidence="4">Duluth1</strain>
        <tissue evidence="4">Whole animal</tissue>
    </source>
</reference>
<dbReference type="EMBL" id="JAIWYP010000003">
    <property type="protein sequence ID" value="KAH3857312.1"/>
    <property type="molecule type" value="Genomic_DNA"/>
</dbReference>
<dbReference type="PANTHER" id="PTHR33539">
    <property type="entry name" value="UPF0764 PROTEIN C16ORF89"/>
    <property type="match status" value="1"/>
</dbReference>
<feature type="compositionally biased region" description="Basic and acidic residues" evidence="1">
    <location>
        <begin position="681"/>
        <end position="690"/>
    </location>
</feature>
<gene>
    <name evidence="4" type="ORF">DPMN_099918</name>
</gene>
<comment type="caution">
    <text evidence="4">The sequence shown here is derived from an EMBL/GenBank/DDBJ whole genome shotgun (WGS) entry which is preliminary data.</text>
</comment>
<keyword evidence="2" id="KW-0472">Membrane</keyword>
<dbReference type="AlphaFoldDB" id="A0A9D4R854"/>
<dbReference type="GO" id="GO:0016020">
    <property type="term" value="C:membrane"/>
    <property type="evidence" value="ECO:0007669"/>
    <property type="project" value="TreeGrafter"/>
</dbReference>
<evidence type="ECO:0000313" key="4">
    <source>
        <dbReference type="EMBL" id="KAH3857312.1"/>
    </source>
</evidence>
<dbReference type="InterPro" id="IPR031751">
    <property type="entry name" value="DUF4735"/>
</dbReference>
<sequence length="822" mass="93236">MASFVIFLVFIFCLPIVYLDNVDDYLKAVLHSVDKIVNFYQSDYKNLNVDGLFGVRVLEGHLAAIIKDYESGKLQHLNQSQVDQMRRLKKTATTICDQALEHVRKDGEKYFSLMGMVLRTPWDNFDTSFKKVNLTLEWTQAEYDRAKREVHMDESVSDRCMSELMGSHKPRGQPCDISQQCALDMTAPGLLGYGITHQLLWTMLAEKVGCSKKLSEGLMMLRQRSLVSLRQEMCTNNFLQMQNMRAKFPGGVLPPAFQDLLLEQLFVCPSLGYHEFLQLEFLPQVLSWQHSNGCYGKMPRMKYKSEIDEKMREMMGDIDEDYIDSQEKVLPPEYLRKKNPLVKNMNIPQQGHDYLNMPLPGHNEAAKVGVGLKMDHHRQGRKLLVEKTMTGNCLAHKTAVASGALVLYLRYLTLEHSPLTLTLRRSQRSASLLSNKVVALSTSYSLIASTSTFLPLTRAVNISNKVQFRGSMEGKKGGKGGILDYTKVGGDIAGKQGVKGDNAKVKGELVGKQEGGIDPIDIKAGLSELNNKRWDDNYLPHGGVGDDGVGNDDSFHNVIKAPQNLVVQGYSKDRVNKVNNTLGRNIDSNVDDAIHRNMRNKVGSDLGNKEDENYADDGDVNEDDDYDDDKEEEKDDNKMDDAYYARVKEGHAVKRDDEGAKIEDHARNNDNDNDEEYNAEYDDHDKENVHGHINGRNLGKNGGADHDKDLDEKSDAAGLHPVKDYNDEEEDDYEYDDDNKEMERRREEEIRHEFILGKSGQDKNAELNQRLPSDIVKSQHDTISMSTMAGISVVCIVILYIFYRILSRRRLRFKPSHKFFHA</sequence>
<name>A0A9D4R854_DREPO</name>
<protein>
    <submittedName>
        <fullName evidence="4">Uncharacterized protein</fullName>
    </submittedName>
</protein>
<keyword evidence="3" id="KW-0732">Signal</keyword>
<evidence type="ECO:0000256" key="3">
    <source>
        <dbReference type="SAM" id="SignalP"/>
    </source>
</evidence>
<reference evidence="4" key="1">
    <citation type="journal article" date="2019" name="bioRxiv">
        <title>The Genome of the Zebra Mussel, Dreissena polymorpha: A Resource for Invasive Species Research.</title>
        <authorList>
            <person name="McCartney M.A."/>
            <person name="Auch B."/>
            <person name="Kono T."/>
            <person name="Mallez S."/>
            <person name="Zhang Y."/>
            <person name="Obille A."/>
            <person name="Becker A."/>
            <person name="Abrahante J.E."/>
            <person name="Garbe J."/>
            <person name="Badalamenti J.P."/>
            <person name="Herman A."/>
            <person name="Mangelson H."/>
            <person name="Liachko I."/>
            <person name="Sullivan S."/>
            <person name="Sone E.D."/>
            <person name="Koren S."/>
            <person name="Silverstein K.A.T."/>
            <person name="Beckman K.B."/>
            <person name="Gohl D.M."/>
        </authorList>
    </citation>
    <scope>NUCLEOTIDE SEQUENCE</scope>
    <source>
        <strain evidence="4">Duluth1</strain>
        <tissue evidence="4">Whole animal</tissue>
    </source>
</reference>
<dbReference type="GO" id="GO:0005829">
    <property type="term" value="C:cytosol"/>
    <property type="evidence" value="ECO:0007669"/>
    <property type="project" value="TreeGrafter"/>
</dbReference>
<feature type="compositionally biased region" description="Acidic residues" evidence="1">
    <location>
        <begin position="726"/>
        <end position="740"/>
    </location>
</feature>
<dbReference type="Pfam" id="PF15882">
    <property type="entry name" value="DUF4735"/>
    <property type="match status" value="1"/>
</dbReference>
<feature type="transmembrane region" description="Helical" evidence="2">
    <location>
        <begin position="783"/>
        <end position="803"/>
    </location>
</feature>
<feature type="compositionally biased region" description="Acidic residues" evidence="1">
    <location>
        <begin position="671"/>
        <end position="680"/>
    </location>
</feature>
<dbReference type="PANTHER" id="PTHR33539:SF1">
    <property type="entry name" value="UPF0764 PROTEIN C16ORF89"/>
    <property type="match status" value="1"/>
</dbReference>
<dbReference type="Proteomes" id="UP000828390">
    <property type="component" value="Unassembled WGS sequence"/>
</dbReference>
<feature type="compositionally biased region" description="Acidic residues" evidence="1">
    <location>
        <begin position="613"/>
        <end position="634"/>
    </location>
</feature>
<feature type="chain" id="PRO_5039197144" evidence="3">
    <location>
        <begin position="20"/>
        <end position="822"/>
    </location>
</feature>
<feature type="compositionally biased region" description="Basic and acidic residues" evidence="1">
    <location>
        <begin position="703"/>
        <end position="725"/>
    </location>
</feature>
<evidence type="ECO:0000256" key="1">
    <source>
        <dbReference type="SAM" id="MobiDB-lite"/>
    </source>
</evidence>
<accession>A0A9D4R854</accession>
<feature type="region of interest" description="Disordered" evidence="1">
    <location>
        <begin position="598"/>
        <end position="740"/>
    </location>
</feature>
<evidence type="ECO:0000256" key="2">
    <source>
        <dbReference type="SAM" id="Phobius"/>
    </source>
</evidence>
<feature type="signal peptide" evidence="3">
    <location>
        <begin position="1"/>
        <end position="19"/>
    </location>
</feature>
<feature type="compositionally biased region" description="Basic and acidic residues" evidence="1">
    <location>
        <begin position="635"/>
        <end position="670"/>
    </location>
</feature>
<evidence type="ECO:0000313" key="5">
    <source>
        <dbReference type="Proteomes" id="UP000828390"/>
    </source>
</evidence>